<feature type="region of interest" description="Disordered" evidence="1">
    <location>
        <begin position="1"/>
        <end position="45"/>
    </location>
</feature>
<dbReference type="Proteomes" id="UP001199054">
    <property type="component" value="Unassembled WGS sequence"/>
</dbReference>
<name>A0ABS8BBT2_9ACTN</name>
<accession>A0ABS8BBT2</accession>
<evidence type="ECO:0000313" key="3">
    <source>
        <dbReference type="Proteomes" id="UP001199054"/>
    </source>
</evidence>
<sequence>MHTTTSAPAARRVRHSSSADADRRNAAAALQRALDRRDNGGAAGH</sequence>
<evidence type="ECO:0000256" key="1">
    <source>
        <dbReference type="SAM" id="MobiDB-lite"/>
    </source>
</evidence>
<proteinExistence type="predicted"/>
<feature type="compositionally biased region" description="Low complexity" evidence="1">
    <location>
        <begin position="1"/>
        <end position="10"/>
    </location>
</feature>
<dbReference type="EMBL" id="JAJAUY010000106">
    <property type="protein sequence ID" value="MCB5182106.1"/>
    <property type="molecule type" value="Genomic_DNA"/>
</dbReference>
<keyword evidence="3" id="KW-1185">Reference proteome</keyword>
<evidence type="ECO:0000313" key="2">
    <source>
        <dbReference type="EMBL" id="MCB5182106.1"/>
    </source>
</evidence>
<dbReference type="RefSeq" id="WP_226729204.1">
    <property type="nucleotide sequence ID" value="NZ_JAJAUY010000106.1"/>
</dbReference>
<protein>
    <submittedName>
        <fullName evidence="2">Uncharacterized protein</fullName>
    </submittedName>
</protein>
<comment type="caution">
    <text evidence="2">The sequence shown here is derived from an EMBL/GenBank/DDBJ whole genome shotgun (WGS) entry which is preliminary data.</text>
</comment>
<reference evidence="2 3" key="1">
    <citation type="submission" date="2021-10" db="EMBL/GenBank/DDBJ databases">
        <title>Streptomyces sp. strain SMC 277, a novel streptomycete isolated from soil.</title>
        <authorList>
            <person name="Chanama M."/>
        </authorList>
    </citation>
    <scope>NUCLEOTIDE SEQUENCE [LARGE SCALE GENOMIC DNA]</scope>
    <source>
        <strain evidence="2 3">SMC 277</strain>
    </source>
</reference>
<organism evidence="2 3">
    <name type="scientific">Streptomyces antimicrobicus</name>
    <dbReference type="NCBI Taxonomy" id="2883108"/>
    <lineage>
        <taxon>Bacteria</taxon>
        <taxon>Bacillati</taxon>
        <taxon>Actinomycetota</taxon>
        <taxon>Actinomycetes</taxon>
        <taxon>Kitasatosporales</taxon>
        <taxon>Streptomycetaceae</taxon>
        <taxon>Streptomyces</taxon>
    </lineage>
</organism>
<gene>
    <name evidence="2" type="ORF">LG632_22325</name>
</gene>